<dbReference type="HOGENOM" id="CLU_1711126_0_0_6"/>
<dbReference type="OrthoDB" id="6399724at2"/>
<sequence>MNGEAEKFKTEQRVFLAFAQTIGLNTNHLHIEKGDPTQGEPDIRCHTQGRVQYFELTEACNPALAAAKQPDHSASVNDGIHNARQTVIKKLTKRYRVAEPIDLVIYTAGQTLATDTAIVAAIKPLLSNDLGPFKNIWFFGKQTELLASTAPRNNPAPSA</sequence>
<proteinExistence type="predicted"/>
<dbReference type="AlphaFoldDB" id="K4KZK8"/>
<gene>
    <name evidence="1" type="ordered locus">M5M_10950</name>
</gene>
<dbReference type="RefSeq" id="WP_015047532.1">
    <property type="nucleotide sequence ID" value="NC_018868.3"/>
</dbReference>
<dbReference type="EMBL" id="CP003746">
    <property type="protein sequence ID" value="AFU99367.2"/>
    <property type="molecule type" value="Genomic_DNA"/>
</dbReference>
<name>K4KZK8_SIMAS</name>
<dbReference type="STRING" id="1117647.M5M_10950"/>
<dbReference type="Proteomes" id="UP000000466">
    <property type="component" value="Chromosome"/>
</dbReference>
<evidence type="ECO:0000313" key="1">
    <source>
        <dbReference type="EMBL" id="AFU99367.2"/>
    </source>
</evidence>
<evidence type="ECO:0000313" key="2">
    <source>
        <dbReference type="Proteomes" id="UP000000466"/>
    </source>
</evidence>
<protein>
    <submittedName>
        <fullName evidence="1">Uncharacterized protein</fullName>
    </submittedName>
</protein>
<dbReference type="KEGG" id="saga:M5M_10950"/>
<keyword evidence="2" id="KW-1185">Reference proteome</keyword>
<organism evidence="1 2">
    <name type="scientific">Simiduia agarivorans (strain DSM 21679 / JCM 13881 / BCRC 17597 / SA1)</name>
    <dbReference type="NCBI Taxonomy" id="1117647"/>
    <lineage>
        <taxon>Bacteria</taxon>
        <taxon>Pseudomonadati</taxon>
        <taxon>Pseudomonadota</taxon>
        <taxon>Gammaproteobacteria</taxon>
        <taxon>Cellvibrionales</taxon>
        <taxon>Cellvibrionaceae</taxon>
        <taxon>Simiduia</taxon>
    </lineage>
</organism>
<reference evidence="1 2" key="1">
    <citation type="journal article" date="2013" name="Genome Announc.">
        <title>Complete genome sequence of Simiduia agarivorans SA1(T), a marine bacterium able to degrade a variety of polysaccharides.</title>
        <authorList>
            <person name="Lin S.Y."/>
            <person name="Shieh W.Y."/>
            <person name="Chen J.S."/>
            <person name="Tang S.L."/>
        </authorList>
    </citation>
    <scope>NUCLEOTIDE SEQUENCE [LARGE SCALE GENOMIC DNA]</scope>
    <source>
        <strain evidence="2">DSM 21679 / JCM 13881 / BCRC 17597 / SA1</strain>
    </source>
</reference>
<accession>K4KZK8</accession>